<accession>A0A4R9KBT5</accession>
<organism evidence="2 3">
    <name type="scientific">Leptospira sarikeiensis</name>
    <dbReference type="NCBI Taxonomy" id="2484943"/>
    <lineage>
        <taxon>Bacteria</taxon>
        <taxon>Pseudomonadati</taxon>
        <taxon>Spirochaetota</taxon>
        <taxon>Spirochaetia</taxon>
        <taxon>Leptospirales</taxon>
        <taxon>Leptospiraceae</taxon>
        <taxon>Leptospira</taxon>
    </lineage>
</organism>
<reference evidence="2" key="1">
    <citation type="journal article" date="2019" name="PLoS Negl. Trop. Dis.">
        <title>Revisiting the worldwide diversity of Leptospira species in the environment.</title>
        <authorList>
            <person name="Vincent A.T."/>
            <person name="Schiettekatte O."/>
            <person name="Bourhy P."/>
            <person name="Veyrier F.J."/>
            <person name="Picardeau M."/>
        </authorList>
    </citation>
    <scope>NUCLEOTIDE SEQUENCE [LARGE SCALE GENOMIC DNA]</scope>
    <source>
        <strain evidence="2">201702455</strain>
    </source>
</reference>
<dbReference type="NCBIfam" id="NF033169">
    <property type="entry name" value="lipo_LIC10494"/>
    <property type="match status" value="1"/>
</dbReference>
<dbReference type="EMBL" id="RQGF01000008">
    <property type="protein sequence ID" value="TGL64204.1"/>
    <property type="molecule type" value="Genomic_DNA"/>
</dbReference>
<evidence type="ECO:0000313" key="3">
    <source>
        <dbReference type="Proteomes" id="UP000297762"/>
    </source>
</evidence>
<dbReference type="RefSeq" id="WP_135647913.1">
    <property type="nucleotide sequence ID" value="NZ_RQGF01000008.1"/>
</dbReference>
<feature type="region of interest" description="Disordered" evidence="1">
    <location>
        <begin position="95"/>
        <end position="117"/>
    </location>
</feature>
<name>A0A4R9KBT5_9LEPT</name>
<sequence length="236" mass="26414">MTSFTSISKLRYLVLLFIFGCSTYQTTKLRYTAEILEAKNPAEKQTSVRRIAVNKFQTRPASFSTFAGENFTNNLRFYLMKEGIETLIQEIPAETKQASSNTSNSTEGIGNTIGPAPSTTPTMFSSNVFLESGEKPIELPKESIQKACSLVKCDLYIDGYIYEKRMGNILDEEITTGIFVRLYSQTGILLGQVKVSSSATMEIFQNNSVLAEMLAEKISNGIGYSNRSGFKWKFWE</sequence>
<gene>
    <name evidence="2" type="ORF">EHQ64_02385</name>
</gene>
<evidence type="ECO:0000256" key="1">
    <source>
        <dbReference type="SAM" id="MobiDB-lite"/>
    </source>
</evidence>
<comment type="caution">
    <text evidence="2">The sequence shown here is derived from an EMBL/GenBank/DDBJ whole genome shotgun (WGS) entry which is preliminary data.</text>
</comment>
<evidence type="ECO:0000313" key="2">
    <source>
        <dbReference type="EMBL" id="TGL64204.1"/>
    </source>
</evidence>
<dbReference type="OrthoDB" id="326599at2"/>
<keyword evidence="3" id="KW-1185">Reference proteome</keyword>
<protein>
    <submittedName>
        <fullName evidence="2">Lipoprotein</fullName>
    </submittedName>
</protein>
<feature type="compositionally biased region" description="Polar residues" evidence="1">
    <location>
        <begin position="96"/>
        <end position="109"/>
    </location>
</feature>
<dbReference type="AlphaFoldDB" id="A0A4R9KBT5"/>
<keyword evidence="2" id="KW-0449">Lipoprotein</keyword>
<proteinExistence type="predicted"/>
<dbReference type="Proteomes" id="UP000297762">
    <property type="component" value="Unassembled WGS sequence"/>
</dbReference>